<dbReference type="InterPro" id="IPR003764">
    <property type="entry name" value="GlcNAc_6-P_deAcase"/>
</dbReference>
<dbReference type="RefSeq" id="WP_111318828.1">
    <property type="nucleotide sequence ID" value="NZ_BIFX01000001.1"/>
</dbReference>
<dbReference type="GO" id="GO:0046872">
    <property type="term" value="F:metal ion binding"/>
    <property type="evidence" value="ECO:0007669"/>
    <property type="project" value="UniProtKB-KW"/>
</dbReference>
<dbReference type="NCBIfam" id="TIGR00221">
    <property type="entry name" value="nagA"/>
    <property type="match status" value="1"/>
</dbReference>
<dbReference type="GO" id="GO:0008448">
    <property type="term" value="F:N-acetylglucosamine-6-phosphate deacetylase activity"/>
    <property type="evidence" value="ECO:0007669"/>
    <property type="project" value="InterPro"/>
</dbReference>
<dbReference type="GO" id="GO:0006046">
    <property type="term" value="P:N-acetylglucosamine catabolic process"/>
    <property type="evidence" value="ECO:0007669"/>
    <property type="project" value="TreeGrafter"/>
</dbReference>
<reference evidence="10 11" key="1">
    <citation type="submission" date="2018-06" db="EMBL/GenBank/DDBJ databases">
        <title>Genomic Encyclopedia of Archaeal and Bacterial Type Strains, Phase II (KMG-II): from individual species to whole genera.</title>
        <authorList>
            <person name="Goeker M."/>
        </authorList>
    </citation>
    <scope>NUCLEOTIDE SEQUENCE [LARGE SCALE GENOMIC DNA]</scope>
    <source>
        <strain evidence="10 11">ATCC BAA-1881</strain>
    </source>
</reference>
<feature type="binding site" evidence="8">
    <location>
        <position position="128"/>
    </location>
    <ligand>
        <name>Zn(2+)</name>
        <dbReference type="ChEBI" id="CHEBI:29105"/>
    </ligand>
</feature>
<keyword evidence="11" id="KW-1185">Reference proteome</keyword>
<dbReference type="PIRSF" id="PIRSF038994">
    <property type="entry name" value="NagA"/>
    <property type="match status" value="1"/>
</dbReference>
<protein>
    <submittedName>
        <fullName evidence="10">N-acetylglucosamine-6-phosphate deacetylase</fullName>
    </submittedName>
</protein>
<comment type="cofactor">
    <cofactor evidence="8">
        <name>a divalent metal cation</name>
        <dbReference type="ChEBI" id="CHEBI:60240"/>
    </cofactor>
    <text evidence="8">Binds 1 divalent metal cation per subunit.</text>
</comment>
<sequence>MGFTLRGARLVDASTDLPAGDIIVDGEKIQSVGATLTVAGKVIDVSGMIVTPGFIDVHTHGGGGFELHTTKVEQIYAYSRWVASTGVTSYLVAVVGTPNCVPVAQMETAVQAIEHQQDGAEPLGIHLEGPYINVKKRGAHPPEWLRIPDPEETEEVLRVTNGHLRLVTLAPELPGAPEMIKQLVEAQVTVSMGHTEADYQQAKDAFAQGITHVTHCFNAMRPMLHREPGPLPALFEAPKHVKGELIPDGYHVDPAMMRVLVKLLGPDRTIIVTDAQAGAGIPDAVFEFAGQTVYAMCGAARFKDGTLAGSILTLDKGLHNVLELTGVNLQEAITMMTLNPAQSIHVDSRKGLLKTGYDADLLLFDSSLTLQATICRGRIIYATEDWRERFL</sequence>
<comment type="similarity">
    <text evidence="1 5">Belongs to the metallo-dependent hydrolases superfamily. NagA family.</text>
</comment>
<evidence type="ECO:0000256" key="3">
    <source>
        <dbReference type="ARBA" id="ARBA00022801"/>
    </source>
</evidence>
<organism evidence="10 11">
    <name type="scientific">Thermosporothrix hazakensis</name>
    <dbReference type="NCBI Taxonomy" id="644383"/>
    <lineage>
        <taxon>Bacteria</taxon>
        <taxon>Bacillati</taxon>
        <taxon>Chloroflexota</taxon>
        <taxon>Ktedonobacteria</taxon>
        <taxon>Ktedonobacterales</taxon>
        <taxon>Thermosporotrichaceae</taxon>
        <taxon>Thermosporothrix</taxon>
    </lineage>
</organism>
<evidence type="ECO:0000256" key="2">
    <source>
        <dbReference type="ARBA" id="ARBA00022723"/>
    </source>
</evidence>
<dbReference type="InterPro" id="IPR032466">
    <property type="entry name" value="Metal_Hydrolase"/>
</dbReference>
<feature type="binding site" evidence="7">
    <location>
        <begin position="307"/>
        <end position="309"/>
    </location>
    <ligand>
        <name>substrate</name>
    </ligand>
</feature>
<dbReference type="OrthoDB" id="9776488at2"/>
<feature type="binding site" evidence="8">
    <location>
        <position position="215"/>
    </location>
    <ligand>
        <name>Zn(2+)</name>
        <dbReference type="ChEBI" id="CHEBI:29105"/>
    </ligand>
</feature>
<feature type="binding site" evidence="7">
    <location>
        <begin position="218"/>
        <end position="219"/>
    </location>
    <ligand>
        <name>substrate</name>
    </ligand>
</feature>
<feature type="binding site" evidence="7">
    <location>
        <position position="251"/>
    </location>
    <ligand>
        <name>substrate</name>
    </ligand>
</feature>
<name>A0A326UDD9_THEHA</name>
<keyword evidence="3 5" id="KW-0378">Hydrolase</keyword>
<dbReference type="AlphaFoldDB" id="A0A326UDD9"/>
<feature type="active site" description="Proton donor/acceptor" evidence="6">
    <location>
        <position position="274"/>
    </location>
</feature>
<dbReference type="SUPFAM" id="SSF51556">
    <property type="entry name" value="Metallo-dependent hydrolases"/>
    <property type="match status" value="1"/>
</dbReference>
<dbReference type="EMBL" id="QKUF01000001">
    <property type="protein sequence ID" value="PZW36518.1"/>
    <property type="molecule type" value="Genomic_DNA"/>
</dbReference>
<dbReference type="Gene3D" id="2.30.40.10">
    <property type="entry name" value="Urease, subunit C, domain 1"/>
    <property type="match status" value="1"/>
</dbReference>
<feature type="binding site" evidence="7">
    <location>
        <position position="139"/>
    </location>
    <ligand>
        <name>substrate</name>
    </ligand>
</feature>
<evidence type="ECO:0000256" key="7">
    <source>
        <dbReference type="PIRSR" id="PIRSR038994-2"/>
    </source>
</evidence>
<feature type="binding site" evidence="8">
    <location>
        <position position="194"/>
    </location>
    <ligand>
        <name>Zn(2+)</name>
        <dbReference type="ChEBI" id="CHEBI:29105"/>
    </ligand>
</feature>
<gene>
    <name evidence="10" type="ORF">EI42_00694</name>
</gene>
<keyword evidence="2 8" id="KW-0479">Metal-binding</keyword>
<dbReference type="Pfam" id="PF01979">
    <property type="entry name" value="Amidohydro_1"/>
    <property type="match status" value="1"/>
</dbReference>
<dbReference type="PANTHER" id="PTHR11113">
    <property type="entry name" value="N-ACETYLGLUCOSAMINE-6-PHOSPHATE DEACETYLASE"/>
    <property type="match status" value="1"/>
</dbReference>
<feature type="binding site" evidence="7">
    <location>
        <position position="226"/>
    </location>
    <ligand>
        <name>substrate</name>
    </ligand>
</feature>
<comment type="caution">
    <text evidence="10">The sequence shown here is derived from an EMBL/GenBank/DDBJ whole genome shotgun (WGS) entry which is preliminary data.</text>
</comment>
<keyword evidence="4 5" id="KW-0119">Carbohydrate metabolism</keyword>
<dbReference type="SUPFAM" id="SSF51338">
    <property type="entry name" value="Composite domain of metallo-dependent hydrolases"/>
    <property type="match status" value="1"/>
</dbReference>
<dbReference type="PANTHER" id="PTHR11113:SF14">
    <property type="entry name" value="N-ACETYLGLUCOSAMINE-6-PHOSPHATE DEACETYLASE"/>
    <property type="match status" value="1"/>
</dbReference>
<dbReference type="Proteomes" id="UP000248806">
    <property type="component" value="Unassembled WGS sequence"/>
</dbReference>
<proteinExistence type="inferred from homology"/>
<evidence type="ECO:0000256" key="4">
    <source>
        <dbReference type="ARBA" id="ARBA00023277"/>
    </source>
</evidence>
<dbReference type="Gene3D" id="3.20.20.140">
    <property type="entry name" value="Metal-dependent hydrolases"/>
    <property type="match status" value="1"/>
</dbReference>
<dbReference type="InterPro" id="IPR011059">
    <property type="entry name" value="Metal-dep_hydrolase_composite"/>
</dbReference>
<evidence type="ECO:0000259" key="9">
    <source>
        <dbReference type="Pfam" id="PF01979"/>
    </source>
</evidence>
<evidence type="ECO:0000313" key="11">
    <source>
        <dbReference type="Proteomes" id="UP000248806"/>
    </source>
</evidence>
<accession>A0A326UDD9</accession>
<evidence type="ECO:0000313" key="10">
    <source>
        <dbReference type="EMBL" id="PZW36518.1"/>
    </source>
</evidence>
<dbReference type="CDD" id="cd00854">
    <property type="entry name" value="NagA"/>
    <property type="match status" value="1"/>
</dbReference>
<feature type="domain" description="Amidohydrolase-related" evidence="9">
    <location>
        <begin position="49"/>
        <end position="379"/>
    </location>
</feature>
<dbReference type="InterPro" id="IPR006680">
    <property type="entry name" value="Amidohydro-rel"/>
</dbReference>
<evidence type="ECO:0000256" key="8">
    <source>
        <dbReference type="PIRSR" id="PIRSR038994-3"/>
    </source>
</evidence>
<evidence type="ECO:0000256" key="6">
    <source>
        <dbReference type="PIRSR" id="PIRSR038994-1"/>
    </source>
</evidence>
<evidence type="ECO:0000256" key="1">
    <source>
        <dbReference type="ARBA" id="ARBA00010716"/>
    </source>
</evidence>
<evidence type="ECO:0000256" key="5">
    <source>
        <dbReference type="PIRNR" id="PIRNR038994"/>
    </source>
</evidence>